<feature type="coiled-coil region" evidence="3">
    <location>
        <begin position="1215"/>
        <end position="1286"/>
    </location>
</feature>
<dbReference type="InterPro" id="IPR003591">
    <property type="entry name" value="Leu-rich_rpt_typical-subtyp"/>
</dbReference>
<dbReference type="Gene3D" id="3.80.10.10">
    <property type="entry name" value="Ribonuclease Inhibitor"/>
    <property type="match status" value="1"/>
</dbReference>
<feature type="coiled-coil region" evidence="3">
    <location>
        <begin position="1331"/>
        <end position="1519"/>
    </location>
</feature>
<dbReference type="Proteomes" id="UP000694559">
    <property type="component" value="Unplaced"/>
</dbReference>
<dbReference type="InterPro" id="IPR050836">
    <property type="entry name" value="SDS22/Internalin_LRR"/>
</dbReference>
<organism evidence="5 6">
    <name type="scientific">Naja naja</name>
    <name type="common">Indian cobra</name>
    <dbReference type="NCBI Taxonomy" id="35670"/>
    <lineage>
        <taxon>Eukaryota</taxon>
        <taxon>Metazoa</taxon>
        <taxon>Chordata</taxon>
        <taxon>Craniata</taxon>
        <taxon>Vertebrata</taxon>
        <taxon>Euteleostomi</taxon>
        <taxon>Lepidosauria</taxon>
        <taxon>Squamata</taxon>
        <taxon>Bifurcata</taxon>
        <taxon>Unidentata</taxon>
        <taxon>Episquamata</taxon>
        <taxon>Toxicofera</taxon>
        <taxon>Serpentes</taxon>
        <taxon>Colubroidea</taxon>
        <taxon>Elapidae</taxon>
        <taxon>Elapinae</taxon>
        <taxon>Naja</taxon>
    </lineage>
</organism>
<dbReference type="OMA" id="XYIENLE"/>
<gene>
    <name evidence="5" type="primary">CNTRL</name>
</gene>
<accession>A0A8C6XHT5</accession>
<feature type="compositionally biased region" description="Low complexity" evidence="4">
    <location>
        <begin position="13"/>
        <end position="37"/>
    </location>
</feature>
<feature type="region of interest" description="Disordered" evidence="4">
    <location>
        <begin position="1"/>
        <end position="69"/>
    </location>
</feature>
<dbReference type="SUPFAM" id="SSF52058">
    <property type="entry name" value="L domain-like"/>
    <property type="match status" value="1"/>
</dbReference>
<dbReference type="InterPro" id="IPR001611">
    <property type="entry name" value="Leu-rich_rpt"/>
</dbReference>
<dbReference type="OrthoDB" id="433501at2759"/>
<dbReference type="SMART" id="SM00365">
    <property type="entry name" value="LRR_SD22"/>
    <property type="match status" value="3"/>
</dbReference>
<feature type="coiled-coil region" evidence="3">
    <location>
        <begin position="1608"/>
        <end position="1698"/>
    </location>
</feature>
<feature type="coiled-coil region" evidence="3">
    <location>
        <begin position="823"/>
        <end position="932"/>
    </location>
</feature>
<evidence type="ECO:0000313" key="5">
    <source>
        <dbReference type="Ensembl" id="ENSNNAP00000013916.1"/>
    </source>
</evidence>
<dbReference type="PANTHER" id="PTHR46652">
    <property type="entry name" value="LEUCINE-RICH REPEAT AND IQ DOMAIN-CONTAINING PROTEIN 1-RELATED"/>
    <property type="match status" value="1"/>
</dbReference>
<feature type="region of interest" description="Disordered" evidence="4">
    <location>
        <begin position="276"/>
        <end position="303"/>
    </location>
</feature>
<feature type="coiled-coil region" evidence="3">
    <location>
        <begin position="409"/>
        <end position="768"/>
    </location>
</feature>
<feature type="coiled-coil region" evidence="3">
    <location>
        <begin position="1937"/>
        <end position="1986"/>
    </location>
</feature>
<sequence length="2029" mass="233461">MRRGEPQKTSLGRPRMSPSRSRSPKSPASARSRSSSPLDTDGAVPTHQPAGQRYQGERDRESDTDGSPGVRYITESLIKKLAKQETLPRITALNLSLGKDGGKKFKVCVWCFVLYYIENLEKCSKLEVLNLSHNQIEKIEKLDKLLNLQKLNLAGNEIEHLPVWLGKKLRSLRILNLRKNRISSLHEVAKLKPLKDLTSLFLADNPVVNLPHYRLYTIFHLRSLEDLEGQPVTNCDREEALERFNLEEVEYLEQNLEQMTKEIERLQNKQSGLLEQVQQQEEQNKSLKQKQEQQKQSHKDLETELETKNELLKQKTVELTRACQKQYELEQELAFYKIDAKFEPLGYYPVEDVEFDNVPGESPYIGKARYKRNMFAMEGYIPSKAQKMQMGNLEKEEHQEGQQLKRNLLQSLDEQLEGKERKIKEAQEKLATLHSEVAKAEQQVLKVTEELKQVQDAVSQKKVSEAEKDCFRQQLSNKIRLVHRLQEEALELERQMQKQRQEMAEKEKELEGLQGFLDSLDPKDPRHAHMKAQKASKEQQLDMMRRHYKQLESRLDDVLSRIANETEEIRDLEQQLTDGQIAANEALKKDLEEVILGLQEYLENVKSQTKQANDECKELQKEKEALLRRLEEVEEERNQLEIVAIDAENLRKETANLEQALHQQRELNEALQEAQGEISAYEAELEAELKARDTEASQQKEELEKLKQIIQVEQSQLGKERQALENALAKAQLCEEKEQENNQLLSQLKLLQKDNHLLRQQLKDTQEQLSHTANSLIHPEEVSARVNELKQKLRTGTEIRCHTSKDILGKSLAELQRQFAEILARSQQETESAQARERLLQKEVATQRAELEEAQEKYKLACNRAAEAKRRQNEARVQQLEGEIQHLVEKLKSMEEIQGLTDQQLQEADEEKDQILAELEDLENKKKAEDARAQLQFHSLSKELKALKEAISASDKQATAQLCAAKDQLQSLHGAVCRINRERSEELQEAEKFCMQATQAAKDLARAETEIGLLQKLLREKEAQVFALDQAKNGWFLFSCAFRQTWMDLHSFCERSANGITNTLRIIQQPTCLKHTESLNPLVGNRAEMEGILGEIEGLRRTISEQNDTIARFVAPLQQRHQSDGETLPSAAPCLLPPGSIIYTLLPDGSPVPQGTVLYGLQPPSAQANGGPVAPPSVVCGSPPTGVQLHYGLLPANYSLPLVPLGVLHCNIPDHLNLENDILRLEDSLETLRSQRHKDGSSRTSCEPNKEMEELNQGIQGLLKEKEELESQVAELQRVAQKRSKRIDLIEGRGDDLTAELELENSIQCHESIMDEIECVEKTLLKRRAELREADCLLAEAETELENTREKTKETIQKYNTAKQHLSHTEKEAEELERRTQEMAVRLVKADQELRLLQANAQDLQQHKMEQEGILKEINQIVSAKDSEFQVLSQKIEILTESLQKLQTDIQVAEGNEDHHLQILKEAENILLKKKHDLERLKDQTAVQQQELHLVDSLLDQKRNELRLLQGSIAEKKASFAEALRNGEAEITEKRQLIKEMKAFLEDLSVQKGELNAQLSEKRSQLSLVVQNIRQDETKLQDILGLIKKHKTELKHMLGTAHLGKEEVENLKFQHNQKTNELEKIERLLLEEKLELENLQEASQRQQGEAEHQRQLLQEAQQEAERLASQLHLLQNRVKALNEEKRQLEANCQSLEEKFTQSKRWRQQLGDGRVLRPWQAERSPKGHFIGTSFYRQSSDFQHRAPLIPGHQLSEKEQKLQEKVDEVSSLQRELSLSRAEERLLQDRLQADHVKAEKQMATLKETIKAQRAQLERALHEQKQENYGLQQEIASLEQVARENHQRRSTHKLKGTVKLVRLEVKDKMRNGLKDLSQSPPEVLEGREADLEGKGRLWNDVESLKENYPFTENKARMLFRDEKLDLSKVHITDEQWRGKVRREQLQHQEDRLKAQLRQCMSKQVEALIKGKQQTEGTLHSLRRQVDALDELVSCSSSTDSLFPSLNSSGFTDHQLPYNVYKIKNHAGTIFSFSC</sequence>
<dbReference type="GeneTree" id="ENSGT00940000155434"/>
<dbReference type="Ensembl" id="ENSNNAT00000014573.1">
    <property type="protein sequence ID" value="ENSNNAP00000013916.1"/>
    <property type="gene ID" value="ENSNNAG00000008847.1"/>
</dbReference>
<feature type="coiled-coil region" evidence="3">
    <location>
        <begin position="1752"/>
        <end position="1836"/>
    </location>
</feature>
<reference evidence="5" key="1">
    <citation type="submission" date="2025-08" db="UniProtKB">
        <authorList>
            <consortium name="Ensembl"/>
        </authorList>
    </citation>
    <scope>IDENTIFICATION</scope>
</reference>
<dbReference type="Pfam" id="PF14580">
    <property type="entry name" value="LRR_9"/>
    <property type="match status" value="1"/>
</dbReference>
<evidence type="ECO:0000256" key="3">
    <source>
        <dbReference type="SAM" id="Coils"/>
    </source>
</evidence>
<dbReference type="PANTHER" id="PTHR46652:SF3">
    <property type="entry name" value="LEUCINE-RICH REPEAT-CONTAINING PROTEIN 9"/>
    <property type="match status" value="1"/>
</dbReference>
<dbReference type="PROSITE" id="PS51450">
    <property type="entry name" value="LRR"/>
    <property type="match status" value="3"/>
</dbReference>
<feature type="compositionally biased region" description="Basic and acidic residues" evidence="4">
    <location>
        <begin position="282"/>
        <end position="303"/>
    </location>
</feature>
<name>A0A8C6XHT5_NAJNA</name>
<keyword evidence="1" id="KW-0433">Leucine-rich repeat</keyword>
<proteinExistence type="predicted"/>
<evidence type="ECO:0000256" key="2">
    <source>
        <dbReference type="ARBA" id="ARBA00022737"/>
    </source>
</evidence>
<reference evidence="5" key="2">
    <citation type="submission" date="2025-09" db="UniProtKB">
        <authorList>
            <consortium name="Ensembl"/>
        </authorList>
    </citation>
    <scope>IDENTIFICATION</scope>
</reference>
<evidence type="ECO:0000256" key="4">
    <source>
        <dbReference type="SAM" id="MobiDB-lite"/>
    </source>
</evidence>
<evidence type="ECO:0000313" key="6">
    <source>
        <dbReference type="Proteomes" id="UP000694559"/>
    </source>
</evidence>
<keyword evidence="3" id="KW-0175">Coiled coil</keyword>
<protein>
    <submittedName>
        <fullName evidence="5">Centriolin</fullName>
    </submittedName>
</protein>
<keyword evidence="6" id="KW-1185">Reference proteome</keyword>
<evidence type="ECO:0000256" key="1">
    <source>
        <dbReference type="ARBA" id="ARBA00022614"/>
    </source>
</evidence>
<keyword evidence="2" id="KW-0677">Repeat</keyword>
<dbReference type="InterPro" id="IPR032675">
    <property type="entry name" value="LRR_dom_sf"/>
</dbReference>
<dbReference type="SMART" id="SM00369">
    <property type="entry name" value="LRR_TYP"/>
    <property type="match status" value="4"/>
</dbReference>